<dbReference type="GO" id="GO:0035267">
    <property type="term" value="C:NuA4 histone acetyltransferase complex"/>
    <property type="evidence" value="ECO:0007669"/>
    <property type="project" value="InterPro"/>
</dbReference>
<dbReference type="Gene3D" id="1.10.10.60">
    <property type="entry name" value="Homeodomain-like"/>
    <property type="match status" value="1"/>
</dbReference>
<evidence type="ECO:0000313" key="8">
    <source>
        <dbReference type="EMBL" id="CAD8521577.1"/>
    </source>
</evidence>
<organism evidence="8">
    <name type="scientific">Micromonas pusilla</name>
    <name type="common">Picoplanktonic green alga</name>
    <name type="synonym">Chromulina pusilla</name>
    <dbReference type="NCBI Taxonomy" id="38833"/>
    <lineage>
        <taxon>Eukaryota</taxon>
        <taxon>Viridiplantae</taxon>
        <taxon>Chlorophyta</taxon>
        <taxon>Mamiellophyceae</taxon>
        <taxon>Mamiellales</taxon>
        <taxon>Mamiellaceae</taxon>
        <taxon>Micromonas</taxon>
    </lineage>
</organism>
<dbReference type="InterPro" id="IPR027109">
    <property type="entry name" value="Swc4/Dmap1"/>
</dbReference>
<protein>
    <recommendedName>
        <fullName evidence="7">dAMP1 SANT/Myb-like domain-containing protein</fullName>
    </recommendedName>
</protein>
<keyword evidence="2" id="KW-0156">Chromatin regulator</keyword>
<dbReference type="GO" id="GO:0006281">
    <property type="term" value="P:DNA repair"/>
    <property type="evidence" value="ECO:0007669"/>
    <property type="project" value="InterPro"/>
</dbReference>
<sequence length="474" mass="52668">MADIKDIMGIKGSAKAPAAKKTKGPAEKKPEGISREAWQIMRDNQPDALASVVPTHAGLKDKRKVSARKVAWSWQPFKNSARTDNLTLKHWVKTGTGGTLLPGSNGGDVGGDYAFSKYNKKVDMVMYNDEEYENLLQFDQDWSREETDYLFDLLARFDLRFLVVHDRWDREFERTVEEMKDRYYAIARKLLEARADNPEEAAAHPIIKDPFNSRHEIDRKLALGDQMERTNALEREERAILDEVKAIEERRRLEARALSNRAAAAFNPYRVDQTRASVDVDEMQEEAEAEHEEGRPSLPTAEGADERPPSGVYARGVHVVAVAGEMATAAVGAGGARGVRRIETAVEELGVKPPVVSTRAVCTAWLKLREEVTEMLELRKALAKRQEELCGTTPASEAAAAAAPAAKAAAEVFQQVGLLDTPRSKAPEVTLGPDGQPIGVRPAKREQKRKMPARYEDAPPSPPRRSAEKRARKS</sequence>
<keyword evidence="4" id="KW-0804">Transcription</keyword>
<feature type="domain" description="DAMP1 SANT/Myb-like" evidence="7">
    <location>
        <begin position="113"/>
        <end position="191"/>
    </location>
</feature>
<dbReference type="FunFam" id="1.10.10.60:FF:000087">
    <property type="entry name" value="DNA methyltransferase 1-associated protein 1"/>
    <property type="match status" value="1"/>
</dbReference>
<accession>A0A7S0NLN8</accession>
<feature type="compositionally biased region" description="Acidic residues" evidence="6">
    <location>
        <begin position="281"/>
        <end position="291"/>
    </location>
</feature>
<dbReference type="EMBL" id="HBEQ01011189">
    <property type="protein sequence ID" value="CAD8521577.1"/>
    <property type="molecule type" value="Transcribed_RNA"/>
</dbReference>
<evidence type="ECO:0000259" key="7">
    <source>
        <dbReference type="Pfam" id="PF16282"/>
    </source>
</evidence>
<dbReference type="InterPro" id="IPR032563">
    <property type="entry name" value="DAMP1_SANT-like"/>
</dbReference>
<keyword evidence="5" id="KW-0539">Nucleus</keyword>
<evidence type="ECO:0000256" key="5">
    <source>
        <dbReference type="ARBA" id="ARBA00023242"/>
    </source>
</evidence>
<feature type="region of interest" description="Disordered" evidence="6">
    <location>
        <begin position="1"/>
        <end position="32"/>
    </location>
</feature>
<dbReference type="PANTHER" id="PTHR12855">
    <property type="entry name" value="DNA METHYLTRANSFERASE 1-ASSOCIATED PROTEIN 1 FAMILY MEMBER"/>
    <property type="match status" value="1"/>
</dbReference>
<keyword evidence="3" id="KW-0805">Transcription regulation</keyword>
<gene>
    <name evidence="8" type="ORF">MCOM1403_LOCUS9007</name>
</gene>
<feature type="region of interest" description="Disordered" evidence="6">
    <location>
        <begin position="281"/>
        <end position="310"/>
    </location>
</feature>
<comment type="subcellular location">
    <subcellularLocation>
        <location evidence="1">Nucleus</location>
    </subcellularLocation>
</comment>
<feature type="region of interest" description="Disordered" evidence="6">
    <location>
        <begin position="422"/>
        <end position="474"/>
    </location>
</feature>
<dbReference type="GO" id="GO:0003714">
    <property type="term" value="F:transcription corepressor activity"/>
    <property type="evidence" value="ECO:0007669"/>
    <property type="project" value="TreeGrafter"/>
</dbReference>
<dbReference type="Pfam" id="PF16282">
    <property type="entry name" value="SANT_DAMP1_like"/>
    <property type="match status" value="1"/>
</dbReference>
<dbReference type="GO" id="GO:0000122">
    <property type="term" value="P:negative regulation of transcription by RNA polymerase II"/>
    <property type="evidence" value="ECO:0007669"/>
    <property type="project" value="TreeGrafter"/>
</dbReference>
<evidence type="ECO:0000256" key="6">
    <source>
        <dbReference type="SAM" id="MobiDB-lite"/>
    </source>
</evidence>
<reference evidence="8" key="1">
    <citation type="submission" date="2021-01" db="EMBL/GenBank/DDBJ databases">
        <authorList>
            <person name="Corre E."/>
            <person name="Pelletier E."/>
            <person name="Niang G."/>
            <person name="Scheremetjew M."/>
            <person name="Finn R."/>
            <person name="Kale V."/>
            <person name="Holt S."/>
            <person name="Cochrane G."/>
            <person name="Meng A."/>
            <person name="Brown T."/>
            <person name="Cohen L."/>
        </authorList>
    </citation>
    <scope>NUCLEOTIDE SEQUENCE</scope>
    <source>
        <strain evidence="8">CCMP1723</strain>
    </source>
</reference>
<evidence type="ECO:0000256" key="3">
    <source>
        <dbReference type="ARBA" id="ARBA00023015"/>
    </source>
</evidence>
<dbReference type="GO" id="GO:0006338">
    <property type="term" value="P:chromatin remodeling"/>
    <property type="evidence" value="ECO:0007669"/>
    <property type="project" value="InterPro"/>
</dbReference>
<name>A0A7S0NLN8_MICPS</name>
<dbReference type="AlphaFoldDB" id="A0A7S0NLN8"/>
<feature type="compositionally biased region" description="Basic and acidic residues" evidence="6">
    <location>
        <begin position="465"/>
        <end position="474"/>
    </location>
</feature>
<proteinExistence type="predicted"/>
<evidence type="ECO:0000256" key="2">
    <source>
        <dbReference type="ARBA" id="ARBA00022853"/>
    </source>
</evidence>
<evidence type="ECO:0000256" key="4">
    <source>
        <dbReference type="ARBA" id="ARBA00023163"/>
    </source>
</evidence>
<dbReference type="GO" id="GO:0000812">
    <property type="term" value="C:Swr1 complex"/>
    <property type="evidence" value="ECO:0007669"/>
    <property type="project" value="TreeGrafter"/>
</dbReference>
<evidence type="ECO:0000256" key="1">
    <source>
        <dbReference type="ARBA" id="ARBA00004123"/>
    </source>
</evidence>
<dbReference type="PANTHER" id="PTHR12855:SF10">
    <property type="entry name" value="DNA METHYLTRANSFERASE 1-ASSOCIATED PROTEIN 1"/>
    <property type="match status" value="1"/>
</dbReference>